<dbReference type="InterPro" id="IPR001466">
    <property type="entry name" value="Beta-lactam-related"/>
</dbReference>
<protein>
    <submittedName>
        <fullName evidence="2">Serine hydrolase</fullName>
    </submittedName>
</protein>
<dbReference type="SUPFAM" id="SSF56601">
    <property type="entry name" value="beta-lactamase/transpeptidase-like"/>
    <property type="match status" value="1"/>
</dbReference>
<keyword evidence="3" id="KW-1185">Reference proteome</keyword>
<gene>
    <name evidence="2" type="ORF">GCM10011529_06130</name>
</gene>
<keyword evidence="2" id="KW-0378">Hydrolase</keyword>
<dbReference type="Gene3D" id="3.40.710.10">
    <property type="entry name" value="DD-peptidase/beta-lactamase superfamily"/>
    <property type="match status" value="1"/>
</dbReference>
<accession>A0A916ZKL7</accession>
<dbReference type="Proteomes" id="UP000635071">
    <property type="component" value="Unassembled WGS sequence"/>
</dbReference>
<dbReference type="InterPro" id="IPR050789">
    <property type="entry name" value="Diverse_Enzym_Activities"/>
</dbReference>
<organism evidence="2 3">
    <name type="scientific">Sandarakinorhabdus glacialis</name>
    <dbReference type="NCBI Taxonomy" id="1614636"/>
    <lineage>
        <taxon>Bacteria</taxon>
        <taxon>Pseudomonadati</taxon>
        <taxon>Pseudomonadota</taxon>
        <taxon>Alphaproteobacteria</taxon>
        <taxon>Sphingomonadales</taxon>
        <taxon>Sphingosinicellaceae</taxon>
        <taxon>Sandarakinorhabdus</taxon>
    </lineage>
</organism>
<evidence type="ECO:0000259" key="1">
    <source>
        <dbReference type="Pfam" id="PF00144"/>
    </source>
</evidence>
<dbReference type="PANTHER" id="PTHR43283">
    <property type="entry name" value="BETA-LACTAMASE-RELATED"/>
    <property type="match status" value="1"/>
</dbReference>
<comment type="caution">
    <text evidence="2">The sequence shown here is derived from an EMBL/GenBank/DDBJ whole genome shotgun (WGS) entry which is preliminary data.</text>
</comment>
<dbReference type="Pfam" id="PF00144">
    <property type="entry name" value="Beta-lactamase"/>
    <property type="match status" value="1"/>
</dbReference>
<proteinExistence type="predicted"/>
<reference evidence="2" key="1">
    <citation type="journal article" date="2014" name="Int. J. Syst. Evol. Microbiol.">
        <title>Complete genome sequence of Corynebacterium casei LMG S-19264T (=DSM 44701T), isolated from a smear-ripened cheese.</title>
        <authorList>
            <consortium name="US DOE Joint Genome Institute (JGI-PGF)"/>
            <person name="Walter F."/>
            <person name="Albersmeier A."/>
            <person name="Kalinowski J."/>
            <person name="Ruckert C."/>
        </authorList>
    </citation>
    <scope>NUCLEOTIDE SEQUENCE</scope>
    <source>
        <strain evidence="2">CGMCC 1.15519</strain>
    </source>
</reference>
<evidence type="ECO:0000313" key="2">
    <source>
        <dbReference type="EMBL" id="GGE02463.1"/>
    </source>
</evidence>
<dbReference type="EMBL" id="BMJM01000002">
    <property type="protein sequence ID" value="GGE02463.1"/>
    <property type="molecule type" value="Genomic_DNA"/>
</dbReference>
<sequence length="449" mass="47913">MGWCRDSGLSDAGGGVGLSGLGHRAAPFAGLAALTIIGGNPANALAVIANPETVGISAARLKIIDAVLERHIAAGGITSAVTAVMRRGRLVQFKAYGLSDLDARTPMRTDAIFQMYSSTKIVTAVAVLMLVEEGKIRLEDPVSRYLPAFKGAQVAVAKPGATPTPRAIGASLPGYDLVPAVRDPTIRDLMTHTAGLGSAYPLRVSPQPPVRGSHESLASFVTRLASQPLDFQPGTRWSYSGITGCEVLARIVELQSGQPFETFLAERIFKPLGMTDTYYHLPATERGRLLPVYRRADDAWVRIPPAMTGEASVADGNVWGSIGLVGTADDFVILQQMLLNKGEYGGRRLLGARTVELMATNHVADLYRGEGGYAVPMYGHGFGLLVQVVLDPIDGNTGHSAGAFGWGGYLGTMNWTDPKEEIAAVILLQQNNREVHIDFERAIRQAIVD</sequence>
<dbReference type="InterPro" id="IPR012338">
    <property type="entry name" value="Beta-lactam/transpept-like"/>
</dbReference>
<evidence type="ECO:0000313" key="3">
    <source>
        <dbReference type="Proteomes" id="UP000635071"/>
    </source>
</evidence>
<dbReference type="AlphaFoldDB" id="A0A916ZKL7"/>
<dbReference type="GO" id="GO:0016787">
    <property type="term" value="F:hydrolase activity"/>
    <property type="evidence" value="ECO:0007669"/>
    <property type="project" value="UniProtKB-KW"/>
</dbReference>
<reference evidence="2" key="2">
    <citation type="submission" date="2020-09" db="EMBL/GenBank/DDBJ databases">
        <authorList>
            <person name="Sun Q."/>
            <person name="Zhou Y."/>
        </authorList>
    </citation>
    <scope>NUCLEOTIDE SEQUENCE</scope>
    <source>
        <strain evidence="2">CGMCC 1.15519</strain>
    </source>
</reference>
<feature type="domain" description="Beta-lactamase-related" evidence="1">
    <location>
        <begin position="65"/>
        <end position="436"/>
    </location>
</feature>
<dbReference type="PANTHER" id="PTHR43283:SF3">
    <property type="entry name" value="BETA-LACTAMASE FAMILY PROTEIN (AFU_ORTHOLOGUE AFUA_5G07500)"/>
    <property type="match status" value="1"/>
</dbReference>
<name>A0A916ZKL7_9SPHN</name>